<organism evidence="2 3">
    <name type="scientific">Euplotes crassus</name>
    <dbReference type="NCBI Taxonomy" id="5936"/>
    <lineage>
        <taxon>Eukaryota</taxon>
        <taxon>Sar</taxon>
        <taxon>Alveolata</taxon>
        <taxon>Ciliophora</taxon>
        <taxon>Intramacronucleata</taxon>
        <taxon>Spirotrichea</taxon>
        <taxon>Hypotrichia</taxon>
        <taxon>Euplotida</taxon>
        <taxon>Euplotidae</taxon>
        <taxon>Moneuplotes</taxon>
    </lineage>
</organism>
<dbReference type="EMBL" id="CAMPGE010010530">
    <property type="protein sequence ID" value="CAI2369378.1"/>
    <property type="molecule type" value="Genomic_DNA"/>
</dbReference>
<dbReference type="AlphaFoldDB" id="A0AAD1ULA6"/>
<keyword evidence="3" id="KW-1185">Reference proteome</keyword>
<comment type="caution">
    <text evidence="2">The sequence shown here is derived from an EMBL/GenBank/DDBJ whole genome shotgun (WGS) entry which is preliminary data.</text>
</comment>
<sequence>MEYILKNMCDKSPYYQFDLPQLTDPVQNPQVQMMMTQKKPEVDNPGEKTKKKYLKHKKEVVSSDSSGYFNREDSSNMKKRELKDLLKNMQYSNSSNESKERRLQRESNSDSSDKLFKIQKVSKSREESLSCSNFDSKKDSQHKSSQPNDHKRKYSKDTILNIKKGSSIALLNKGKIIIQGVRIESSVPGEIQKYDKDLNVIIPDYPCQVYIEPLVLPNKPIRYEANLKVASKSLKEENKNPLMTTGSYSTNATSRRSYTQPSMFQDADFMKEMEILKNIFCCCVKR</sequence>
<name>A0AAD1ULA6_EUPCR</name>
<evidence type="ECO:0000256" key="1">
    <source>
        <dbReference type="SAM" id="MobiDB-lite"/>
    </source>
</evidence>
<feature type="compositionally biased region" description="Basic and acidic residues" evidence="1">
    <location>
        <begin position="97"/>
        <end position="116"/>
    </location>
</feature>
<proteinExistence type="predicted"/>
<evidence type="ECO:0000313" key="3">
    <source>
        <dbReference type="Proteomes" id="UP001295684"/>
    </source>
</evidence>
<feature type="compositionally biased region" description="Basic residues" evidence="1">
    <location>
        <begin position="49"/>
        <end position="58"/>
    </location>
</feature>
<reference evidence="2" key="1">
    <citation type="submission" date="2023-07" db="EMBL/GenBank/DDBJ databases">
        <authorList>
            <consortium name="AG Swart"/>
            <person name="Singh M."/>
            <person name="Singh A."/>
            <person name="Seah K."/>
            <person name="Emmerich C."/>
        </authorList>
    </citation>
    <scope>NUCLEOTIDE SEQUENCE</scope>
    <source>
        <strain evidence="2">DP1</strain>
    </source>
</reference>
<evidence type="ECO:0000313" key="2">
    <source>
        <dbReference type="EMBL" id="CAI2369378.1"/>
    </source>
</evidence>
<feature type="compositionally biased region" description="Basic and acidic residues" evidence="1">
    <location>
        <begin position="70"/>
        <end position="86"/>
    </location>
</feature>
<gene>
    <name evidence="2" type="ORF">ECRASSUSDP1_LOCUS10677</name>
</gene>
<feature type="compositionally biased region" description="Basic and acidic residues" evidence="1">
    <location>
        <begin position="38"/>
        <end position="48"/>
    </location>
</feature>
<feature type="region of interest" description="Disordered" evidence="1">
    <location>
        <begin position="34"/>
        <end position="158"/>
    </location>
</feature>
<dbReference type="Proteomes" id="UP001295684">
    <property type="component" value="Unassembled WGS sequence"/>
</dbReference>
<accession>A0AAD1ULA6</accession>
<protein>
    <submittedName>
        <fullName evidence="2">Uncharacterized protein</fullName>
    </submittedName>
</protein>